<dbReference type="EMBL" id="CAXDID020000083">
    <property type="protein sequence ID" value="CAL6019599.1"/>
    <property type="molecule type" value="Genomic_DNA"/>
</dbReference>
<dbReference type="PRINTS" id="PR00685">
    <property type="entry name" value="TIFACTORIIB"/>
</dbReference>
<keyword evidence="6" id="KW-0805">Transcription regulation</keyword>
<keyword evidence="9" id="KW-0472">Membrane</keyword>
<dbReference type="GO" id="GO:0000126">
    <property type="term" value="C:transcription factor TFIIIB complex"/>
    <property type="evidence" value="ECO:0007669"/>
    <property type="project" value="TreeGrafter"/>
</dbReference>
<protein>
    <submittedName>
        <fullName evidence="11">Transcription factor IIIB 70 kDa subunit BRF</fullName>
    </submittedName>
    <submittedName>
        <fullName evidence="12">Transcription_factor IIIB 70 kDa subunit BRF</fullName>
    </submittedName>
</protein>
<feature type="domain" description="Transcription factor TFIIB cyclin-like" evidence="10">
    <location>
        <begin position="72"/>
        <end position="153"/>
    </location>
</feature>
<keyword evidence="5" id="KW-0862">Zinc</keyword>
<dbReference type="GO" id="GO:0008270">
    <property type="term" value="F:zinc ion binding"/>
    <property type="evidence" value="ECO:0007669"/>
    <property type="project" value="UniProtKB-KW"/>
</dbReference>
<dbReference type="GO" id="GO:0070897">
    <property type="term" value="P:transcription preinitiation complex assembly"/>
    <property type="evidence" value="ECO:0007669"/>
    <property type="project" value="InterPro"/>
</dbReference>
<dbReference type="GO" id="GO:0017025">
    <property type="term" value="F:TBP-class protein binding"/>
    <property type="evidence" value="ECO:0007669"/>
    <property type="project" value="InterPro"/>
</dbReference>
<name>A0AA86ULM2_9EUKA</name>
<evidence type="ECO:0000256" key="5">
    <source>
        <dbReference type="ARBA" id="ARBA00022833"/>
    </source>
</evidence>
<dbReference type="SUPFAM" id="SSF47954">
    <property type="entry name" value="Cyclin-like"/>
    <property type="match status" value="2"/>
</dbReference>
<evidence type="ECO:0000259" key="10">
    <source>
        <dbReference type="Pfam" id="PF00382"/>
    </source>
</evidence>
<dbReference type="GO" id="GO:0005634">
    <property type="term" value="C:nucleus"/>
    <property type="evidence" value="ECO:0007669"/>
    <property type="project" value="UniProtKB-SubCell"/>
</dbReference>
<organism evidence="11">
    <name type="scientific">Hexamita inflata</name>
    <dbReference type="NCBI Taxonomy" id="28002"/>
    <lineage>
        <taxon>Eukaryota</taxon>
        <taxon>Metamonada</taxon>
        <taxon>Diplomonadida</taxon>
        <taxon>Hexamitidae</taxon>
        <taxon>Hexamitinae</taxon>
        <taxon>Hexamita</taxon>
    </lineage>
</organism>
<dbReference type="InterPro" id="IPR000812">
    <property type="entry name" value="TFIIB"/>
</dbReference>
<comment type="similarity">
    <text evidence="2">Belongs to the TFIIB family.</text>
</comment>
<feature type="domain" description="Transcription factor TFIIB cyclin-like" evidence="10">
    <location>
        <begin position="206"/>
        <end position="272"/>
    </location>
</feature>
<comment type="subcellular location">
    <subcellularLocation>
        <location evidence="1">Nucleus</location>
    </subcellularLocation>
</comment>
<comment type="caution">
    <text evidence="11">The sequence shown here is derived from an EMBL/GenBank/DDBJ whole genome shotgun (WGS) entry which is preliminary data.</text>
</comment>
<dbReference type="Gene3D" id="1.10.472.10">
    <property type="entry name" value="Cyclin-like"/>
    <property type="match status" value="2"/>
</dbReference>
<dbReference type="PANTHER" id="PTHR11618">
    <property type="entry name" value="TRANSCRIPTION INITIATION FACTOR IIB-RELATED"/>
    <property type="match status" value="1"/>
</dbReference>
<gene>
    <name evidence="12" type="ORF">HINF_LOCUS27027</name>
    <name evidence="11" type="ORF">HINF_LOCUS31773</name>
</gene>
<evidence type="ECO:0000256" key="9">
    <source>
        <dbReference type="SAM" id="Phobius"/>
    </source>
</evidence>
<evidence type="ECO:0000313" key="11">
    <source>
        <dbReference type="EMBL" id="CAI9944128.1"/>
    </source>
</evidence>
<evidence type="ECO:0000256" key="6">
    <source>
        <dbReference type="ARBA" id="ARBA00023015"/>
    </source>
</evidence>
<dbReference type="GO" id="GO:0097550">
    <property type="term" value="C:transcription preinitiation complex"/>
    <property type="evidence" value="ECO:0007669"/>
    <property type="project" value="TreeGrafter"/>
</dbReference>
<dbReference type="GO" id="GO:0000995">
    <property type="term" value="F:RNA polymerase III general transcription initiation factor activity"/>
    <property type="evidence" value="ECO:0007669"/>
    <property type="project" value="TreeGrafter"/>
</dbReference>
<evidence type="ECO:0000313" key="13">
    <source>
        <dbReference type="Proteomes" id="UP001642409"/>
    </source>
</evidence>
<feature type="transmembrane region" description="Helical" evidence="9">
    <location>
        <begin position="230"/>
        <end position="249"/>
    </location>
</feature>
<evidence type="ECO:0000256" key="3">
    <source>
        <dbReference type="ARBA" id="ARBA00022723"/>
    </source>
</evidence>
<keyword evidence="4" id="KW-0863">Zinc-finger</keyword>
<keyword evidence="9" id="KW-0812">Transmembrane</keyword>
<evidence type="ECO:0000313" key="12">
    <source>
        <dbReference type="EMBL" id="CAL6019599.1"/>
    </source>
</evidence>
<reference evidence="12 13" key="2">
    <citation type="submission" date="2024-07" db="EMBL/GenBank/DDBJ databases">
        <authorList>
            <person name="Akdeniz Z."/>
        </authorList>
    </citation>
    <scope>NUCLEOTIDE SEQUENCE [LARGE SCALE GENOMIC DNA]</scope>
</reference>
<evidence type="ECO:0000256" key="4">
    <source>
        <dbReference type="ARBA" id="ARBA00022771"/>
    </source>
</evidence>
<keyword evidence="3" id="KW-0479">Metal-binding</keyword>
<evidence type="ECO:0000256" key="7">
    <source>
        <dbReference type="ARBA" id="ARBA00023163"/>
    </source>
</evidence>
<proteinExistence type="inferred from homology"/>
<evidence type="ECO:0000256" key="2">
    <source>
        <dbReference type="ARBA" id="ARBA00010857"/>
    </source>
</evidence>
<dbReference type="PANTHER" id="PTHR11618:SF4">
    <property type="entry name" value="TRANSCRIPTION FACTOR IIIB 90 KDA SUBUNIT"/>
    <property type="match status" value="1"/>
</dbReference>
<dbReference type="EMBL" id="CATOUU010000721">
    <property type="protein sequence ID" value="CAI9944128.1"/>
    <property type="molecule type" value="Genomic_DNA"/>
</dbReference>
<reference evidence="11" key="1">
    <citation type="submission" date="2023-06" db="EMBL/GenBank/DDBJ databases">
        <authorList>
            <person name="Kurt Z."/>
        </authorList>
    </citation>
    <scope>NUCLEOTIDE SEQUENCE</scope>
</reference>
<dbReference type="AlphaFoldDB" id="A0AA86ULM2"/>
<accession>A0AA86ULM2</accession>
<keyword evidence="13" id="KW-1185">Reference proteome</keyword>
<dbReference type="InterPro" id="IPR013150">
    <property type="entry name" value="TFIIB_cyclin"/>
</dbReference>
<dbReference type="GO" id="GO:0001006">
    <property type="term" value="F:RNA polymerase III type 3 promoter sequence-specific DNA binding"/>
    <property type="evidence" value="ECO:0007669"/>
    <property type="project" value="TreeGrafter"/>
</dbReference>
<keyword evidence="9" id="KW-1133">Transmembrane helix</keyword>
<dbReference type="InterPro" id="IPR036915">
    <property type="entry name" value="Cyclin-like_sf"/>
</dbReference>
<dbReference type="Pfam" id="PF00382">
    <property type="entry name" value="TFIIB"/>
    <property type="match status" value="2"/>
</dbReference>
<evidence type="ECO:0000256" key="8">
    <source>
        <dbReference type="ARBA" id="ARBA00023242"/>
    </source>
</evidence>
<keyword evidence="7" id="KW-0804">Transcription</keyword>
<sequence length="438" mass="50713">MTCLHLNINYDRYKNVCADCGQIIAENDIINELNFGETGGGAFVHGAFVDIDQDNATAKQSSRNATIFKFQNNLIRIAENMQLSDSVVDKAKKYYATALNLRLTQSRRKTLVAATLLAIAARELNLPYLLIDFADSLKINPADLSTSYIKFTEELKIELPIQQPSAFVPRFVNQLVELMQQGEYDIDTEQFKQNLKDTNDMQKAELLTRTKKLVSIMMSLNVHQARKPQLVVGIALYLACLSMNFIIGIEQISEIIFMSPITLQNRLKFILQHDYFKNYSIQQIFDATDIESTYEDVSSKIVQKREERYTALEQNDKSFTRFENQQIYQLEISENSQQLDDYLCAKTLVEQRQTLYDLLYKDNIDYYIEKRKIQKGTKQRRVYNTAQEGIQNIAEIPKDSRDMLLELLADDNHQQNKEKDQVIHESENEESVRDIMLL</sequence>
<keyword evidence="8" id="KW-0539">Nucleus</keyword>
<dbReference type="Proteomes" id="UP001642409">
    <property type="component" value="Unassembled WGS sequence"/>
</dbReference>
<evidence type="ECO:0000256" key="1">
    <source>
        <dbReference type="ARBA" id="ARBA00004123"/>
    </source>
</evidence>